<evidence type="ECO:0000256" key="6">
    <source>
        <dbReference type="RuleBase" id="RU000590"/>
    </source>
</evidence>
<dbReference type="EMBL" id="JAEPRB010000081">
    <property type="protein sequence ID" value="KAG2222504.1"/>
    <property type="molecule type" value="Genomic_DNA"/>
</dbReference>
<dbReference type="GO" id="GO:0030145">
    <property type="term" value="F:manganese ion binding"/>
    <property type="evidence" value="ECO:0007669"/>
    <property type="project" value="InterPro"/>
</dbReference>
<dbReference type="PROSITE" id="PS00491">
    <property type="entry name" value="PROLINE_PEPTIDASE"/>
    <property type="match status" value="1"/>
</dbReference>
<proteinExistence type="inferred from homology"/>
<dbReference type="Proteomes" id="UP000646827">
    <property type="component" value="Unassembled WGS sequence"/>
</dbReference>
<gene>
    <name evidence="8" type="ORF">INT45_012818</name>
</gene>
<keyword evidence="4" id="KW-0378">Hydrolase</keyword>
<comment type="cofactor">
    <cofactor evidence="1">
        <name>Mn(2+)</name>
        <dbReference type="ChEBI" id="CHEBI:29035"/>
    </cofactor>
</comment>
<dbReference type="InterPro" id="IPR007865">
    <property type="entry name" value="Aminopep_P_N"/>
</dbReference>
<dbReference type="InterPro" id="IPR036005">
    <property type="entry name" value="Creatinase/aminopeptidase-like"/>
</dbReference>
<organism evidence="8 9">
    <name type="scientific">Circinella minor</name>
    <dbReference type="NCBI Taxonomy" id="1195481"/>
    <lineage>
        <taxon>Eukaryota</taxon>
        <taxon>Fungi</taxon>
        <taxon>Fungi incertae sedis</taxon>
        <taxon>Mucoromycota</taxon>
        <taxon>Mucoromycotina</taxon>
        <taxon>Mucoromycetes</taxon>
        <taxon>Mucorales</taxon>
        <taxon>Lichtheimiaceae</taxon>
        <taxon>Circinella</taxon>
    </lineage>
</organism>
<dbReference type="InterPro" id="IPR029149">
    <property type="entry name" value="Creatin/AminoP/Spt16_N"/>
</dbReference>
<dbReference type="SMART" id="SM01011">
    <property type="entry name" value="AMP_N"/>
    <property type="match status" value="1"/>
</dbReference>
<dbReference type="OrthoDB" id="10261878at2759"/>
<dbReference type="InterPro" id="IPR001131">
    <property type="entry name" value="Peptidase_M24B_aminopep-P_CS"/>
</dbReference>
<dbReference type="Gene3D" id="3.90.230.10">
    <property type="entry name" value="Creatinase/methionine aminopeptidase superfamily"/>
    <property type="match status" value="1"/>
</dbReference>
<evidence type="ECO:0000256" key="5">
    <source>
        <dbReference type="ARBA" id="ARBA00023211"/>
    </source>
</evidence>
<evidence type="ECO:0000313" key="8">
    <source>
        <dbReference type="EMBL" id="KAG2222504.1"/>
    </source>
</evidence>
<name>A0A8H7VPR4_9FUNG</name>
<dbReference type="Gene3D" id="3.40.350.10">
    <property type="entry name" value="Creatinase/prolidase N-terminal domain"/>
    <property type="match status" value="1"/>
</dbReference>
<dbReference type="Pfam" id="PF00557">
    <property type="entry name" value="Peptidase_M24"/>
    <property type="match status" value="1"/>
</dbReference>
<dbReference type="InterPro" id="IPR000994">
    <property type="entry name" value="Pept_M24"/>
</dbReference>
<keyword evidence="5" id="KW-0464">Manganese</keyword>
<dbReference type="InterPro" id="IPR052433">
    <property type="entry name" value="X-Pro_dipept-like"/>
</dbReference>
<reference evidence="8 9" key="1">
    <citation type="submission" date="2020-12" db="EMBL/GenBank/DDBJ databases">
        <title>Metabolic potential, ecology and presence of endohyphal bacteria is reflected in genomic diversity of Mucoromycotina.</title>
        <authorList>
            <person name="Muszewska A."/>
            <person name="Okrasinska A."/>
            <person name="Steczkiewicz K."/>
            <person name="Drgas O."/>
            <person name="Orlowska M."/>
            <person name="Perlinska-Lenart U."/>
            <person name="Aleksandrzak-Piekarczyk T."/>
            <person name="Szatraj K."/>
            <person name="Zielenkiewicz U."/>
            <person name="Pilsyk S."/>
            <person name="Malc E."/>
            <person name="Mieczkowski P."/>
            <person name="Kruszewska J.S."/>
            <person name="Biernat P."/>
            <person name="Pawlowska J."/>
        </authorList>
    </citation>
    <scope>NUCLEOTIDE SEQUENCE [LARGE SCALE GENOMIC DNA]</scope>
    <source>
        <strain evidence="8 9">CBS 142.35</strain>
    </source>
</reference>
<evidence type="ECO:0000259" key="7">
    <source>
        <dbReference type="SMART" id="SM01011"/>
    </source>
</evidence>
<dbReference type="SUPFAM" id="SSF55920">
    <property type="entry name" value="Creatinase/aminopeptidase"/>
    <property type="match status" value="1"/>
</dbReference>
<dbReference type="Pfam" id="PF05195">
    <property type="entry name" value="AMP_N"/>
    <property type="match status" value="1"/>
</dbReference>
<dbReference type="GO" id="GO:0006508">
    <property type="term" value="P:proteolysis"/>
    <property type="evidence" value="ECO:0007669"/>
    <property type="project" value="TreeGrafter"/>
</dbReference>
<protein>
    <recommendedName>
        <fullName evidence="7">Aminopeptidase P N-terminal domain-containing protein</fullName>
    </recommendedName>
</protein>
<evidence type="ECO:0000256" key="2">
    <source>
        <dbReference type="ARBA" id="ARBA00008766"/>
    </source>
</evidence>
<dbReference type="GO" id="GO:0070006">
    <property type="term" value="F:metalloaminopeptidase activity"/>
    <property type="evidence" value="ECO:0007669"/>
    <property type="project" value="InterPro"/>
</dbReference>
<dbReference type="SUPFAM" id="SSF53092">
    <property type="entry name" value="Creatinase/prolidase N-terminal domain"/>
    <property type="match status" value="1"/>
</dbReference>
<comment type="caution">
    <text evidence="8">The sequence shown here is derived from an EMBL/GenBank/DDBJ whole genome shotgun (WGS) entry which is preliminary data.</text>
</comment>
<keyword evidence="3 6" id="KW-0479">Metal-binding</keyword>
<keyword evidence="9" id="KW-1185">Reference proteome</keyword>
<dbReference type="AlphaFoldDB" id="A0A8H7VPR4"/>
<dbReference type="PANTHER" id="PTHR43226:SF1">
    <property type="entry name" value="XAA-PRO DIPEPTIDASE"/>
    <property type="match status" value="1"/>
</dbReference>
<dbReference type="CDD" id="cd01087">
    <property type="entry name" value="Prolidase"/>
    <property type="match status" value="1"/>
</dbReference>
<evidence type="ECO:0000256" key="1">
    <source>
        <dbReference type="ARBA" id="ARBA00001936"/>
    </source>
</evidence>
<feature type="domain" description="Aminopeptidase P N-terminal" evidence="7">
    <location>
        <begin position="17"/>
        <end position="146"/>
    </location>
</feature>
<accession>A0A8H7VPR4</accession>
<comment type="similarity">
    <text evidence="2 6">Belongs to the peptidase M24B family.</text>
</comment>
<dbReference type="PANTHER" id="PTHR43226">
    <property type="entry name" value="XAA-PRO AMINOPEPTIDASE 3"/>
    <property type="match status" value="1"/>
</dbReference>
<evidence type="ECO:0000256" key="3">
    <source>
        <dbReference type="ARBA" id="ARBA00022723"/>
    </source>
</evidence>
<sequence>MKNHDIISAATTLAATTPKKIHQQEHQQEKENEKSIIFLSGAVDSVREGTDVELEFRQLSDFYYLTGVDESGFCVMIDLQTHLVYLIPPIVPESETVWKGKPDSSSELLQKYDVDCILDEKKLSDIIFRQDYRKVHVLDTFFSSYNNSSNSSSNFFKKILLQGESKLLQQQQLQFDTYTLRLAINEARLTKFPYEIDMIRQAAVVSSHAHMALWQHRHSFTTEAQLAAYFRWMCACSGLDRQAYIPIVASGPRASTLHYTKNKMPLPTGQQQGVEHTLVLVDAGAEYRYYGSDITRTFPVSGKFSPEAKTIYNIVLAMQEAVLARLSAGVYWSDMEDLAVQVLCNELIQIGILIGDQDELIRLGIPYAFYFHGLGHSVGLDVHDVGGRTAHHSSDKEDHKLEYSPFMVDRPLEPNMVITVEPGLYFNDAYIRIWSQYPGFAKYFNLKQLQRYYPVGGVRIEDSVLITSTGHENLTIAPKQPEEIETVMSAAAASYSFIPSSSSSSNYCCVDKSNSPMQCAATPATPMLVPPFSSGSNHCDNNNTSNTLMDYHHQQPPASSSFSTTITTNTANAAATILPTPVSSPLNHSYRFSEE</sequence>
<evidence type="ECO:0000313" key="9">
    <source>
        <dbReference type="Proteomes" id="UP000646827"/>
    </source>
</evidence>
<evidence type="ECO:0000256" key="4">
    <source>
        <dbReference type="ARBA" id="ARBA00022801"/>
    </source>
</evidence>